<dbReference type="Proteomes" id="UP000589738">
    <property type="component" value="Unassembled WGS sequence"/>
</dbReference>
<evidence type="ECO:0000313" key="1">
    <source>
        <dbReference type="EMBL" id="MBB6369760.1"/>
    </source>
</evidence>
<name>A0A841N8L7_9FLAO</name>
<keyword evidence="2" id="KW-1185">Reference proteome</keyword>
<comment type="caution">
    <text evidence="1">The sequence shown here is derived from an EMBL/GenBank/DDBJ whole genome shotgun (WGS) entry which is preliminary data.</text>
</comment>
<reference evidence="1 2" key="1">
    <citation type="submission" date="2020-08" db="EMBL/GenBank/DDBJ databases">
        <title>Functional genomics of gut bacteria from endangered species of beetles.</title>
        <authorList>
            <person name="Carlos-Shanley C."/>
        </authorList>
    </citation>
    <scope>NUCLEOTIDE SEQUENCE [LARGE SCALE GENOMIC DNA]</scope>
    <source>
        <strain evidence="1 2">S00136</strain>
    </source>
</reference>
<dbReference type="AlphaFoldDB" id="A0A841N8L7"/>
<dbReference type="RefSeq" id="WP_184160156.1">
    <property type="nucleotide sequence ID" value="NZ_JACHLC010000001.1"/>
</dbReference>
<organism evidence="1 2">
    <name type="scientific">Chryseobacterium shigense</name>
    <dbReference type="NCBI Taxonomy" id="297244"/>
    <lineage>
        <taxon>Bacteria</taxon>
        <taxon>Pseudomonadati</taxon>
        <taxon>Bacteroidota</taxon>
        <taxon>Flavobacteriia</taxon>
        <taxon>Flavobacteriales</taxon>
        <taxon>Weeksellaceae</taxon>
        <taxon>Chryseobacterium group</taxon>
        <taxon>Chryseobacterium</taxon>
    </lineage>
</organism>
<evidence type="ECO:0000313" key="2">
    <source>
        <dbReference type="Proteomes" id="UP000589738"/>
    </source>
</evidence>
<sequence length="172" mass="20659">MGQDITCLITKENIELDKNIIHFRIKEFIFIPFNISCDLELEEAKAFDLLSDYIQHLESQDSFDHYSYNRDNDHCNLDIFKIIRDYQIKSFIIEHSYDWADLPVEYYFMQVLDGRIIKNSLVFDESDLSKSNRANVEEAKKNFGLYFNWLNMTDLFYSYYFADRAYTLQQAK</sequence>
<gene>
    <name evidence="1" type="ORF">HNP36_000813</name>
</gene>
<accession>A0A841N8L7</accession>
<proteinExistence type="predicted"/>
<dbReference type="EMBL" id="JACHLC010000001">
    <property type="protein sequence ID" value="MBB6369760.1"/>
    <property type="molecule type" value="Genomic_DNA"/>
</dbReference>
<protein>
    <submittedName>
        <fullName evidence="1">Uncharacterized protein</fullName>
    </submittedName>
</protein>